<keyword evidence="4" id="KW-0732">Signal</keyword>
<keyword evidence="2" id="KW-0722">Serine protease inhibitor</keyword>
<dbReference type="FunFam" id="4.10.410.10:FF:000015">
    <property type="entry name" value="WAP four-disulfide core domain 6A"/>
    <property type="match status" value="1"/>
</dbReference>
<dbReference type="PROSITE" id="PS00280">
    <property type="entry name" value="BPTI_KUNITZ_1"/>
    <property type="match status" value="1"/>
</dbReference>
<reference evidence="6 7" key="1">
    <citation type="submission" date="2015-04" db="EMBL/GenBank/DDBJ databases">
        <authorList>
            <person name="Syromyatnikov M.Y."/>
            <person name="Popov V.N."/>
        </authorList>
    </citation>
    <scope>NUCLEOTIDE SEQUENCE [LARGE SCALE GENOMIC DNA]</scope>
</reference>
<dbReference type="Gene3D" id="4.10.410.10">
    <property type="entry name" value="Pancreatic trypsin inhibitor Kunitz domain"/>
    <property type="match status" value="1"/>
</dbReference>
<dbReference type="Pfam" id="PF00014">
    <property type="entry name" value="Kunitz_BPTI"/>
    <property type="match status" value="1"/>
</dbReference>
<organism evidence="6 7">
    <name type="scientific">Clunio marinus</name>
    <dbReference type="NCBI Taxonomy" id="568069"/>
    <lineage>
        <taxon>Eukaryota</taxon>
        <taxon>Metazoa</taxon>
        <taxon>Ecdysozoa</taxon>
        <taxon>Arthropoda</taxon>
        <taxon>Hexapoda</taxon>
        <taxon>Insecta</taxon>
        <taxon>Pterygota</taxon>
        <taxon>Neoptera</taxon>
        <taxon>Endopterygota</taxon>
        <taxon>Diptera</taxon>
        <taxon>Nematocera</taxon>
        <taxon>Chironomoidea</taxon>
        <taxon>Chironomidae</taxon>
        <taxon>Clunio</taxon>
    </lineage>
</organism>
<evidence type="ECO:0000313" key="6">
    <source>
        <dbReference type="EMBL" id="CRK90300.1"/>
    </source>
</evidence>
<dbReference type="InterPro" id="IPR020901">
    <property type="entry name" value="Prtase_inh_Kunz-CS"/>
</dbReference>
<feature type="chain" id="PRO_5012927158" evidence="4">
    <location>
        <begin position="21"/>
        <end position="91"/>
    </location>
</feature>
<dbReference type="STRING" id="568069.A0A1J1HSD2"/>
<dbReference type="PANTHER" id="PTHR10083:SF374">
    <property type="entry name" value="BPTI_KUNITZ INHIBITOR DOMAIN-CONTAINING PROTEIN"/>
    <property type="match status" value="1"/>
</dbReference>
<dbReference type="OrthoDB" id="4473401at2759"/>
<keyword evidence="3" id="KW-1015">Disulfide bond</keyword>
<dbReference type="PROSITE" id="PS50279">
    <property type="entry name" value="BPTI_KUNITZ_2"/>
    <property type="match status" value="1"/>
</dbReference>
<name>A0A1J1HSD2_9DIPT</name>
<feature type="signal peptide" evidence="4">
    <location>
        <begin position="1"/>
        <end position="20"/>
    </location>
</feature>
<keyword evidence="1" id="KW-0646">Protease inhibitor</keyword>
<dbReference type="GO" id="GO:0004867">
    <property type="term" value="F:serine-type endopeptidase inhibitor activity"/>
    <property type="evidence" value="ECO:0007669"/>
    <property type="project" value="UniProtKB-KW"/>
</dbReference>
<evidence type="ECO:0000256" key="3">
    <source>
        <dbReference type="ARBA" id="ARBA00023157"/>
    </source>
</evidence>
<dbReference type="InterPro" id="IPR036880">
    <property type="entry name" value="Kunitz_BPTI_sf"/>
</dbReference>
<evidence type="ECO:0000256" key="2">
    <source>
        <dbReference type="ARBA" id="ARBA00022900"/>
    </source>
</evidence>
<feature type="domain" description="BPTI/Kunitz inhibitor" evidence="5">
    <location>
        <begin position="28"/>
        <end position="78"/>
    </location>
</feature>
<evidence type="ECO:0000256" key="4">
    <source>
        <dbReference type="SAM" id="SignalP"/>
    </source>
</evidence>
<dbReference type="Proteomes" id="UP000183832">
    <property type="component" value="Unassembled WGS sequence"/>
</dbReference>
<dbReference type="SUPFAM" id="SSF57362">
    <property type="entry name" value="BPTI-like"/>
    <property type="match status" value="1"/>
</dbReference>
<sequence>MKIVIVCVLLIFISLDTVKAGGDPTRICLLPQVVGPCEALIPRWHYDPTTQICSQFNYGGCDGNANNFMTEEECYETCCTDFFEGSSMTPP</sequence>
<dbReference type="EMBL" id="CVRI01000018">
    <property type="protein sequence ID" value="CRK90300.1"/>
    <property type="molecule type" value="Genomic_DNA"/>
</dbReference>
<accession>A0A1J1HSD2</accession>
<dbReference type="InterPro" id="IPR050098">
    <property type="entry name" value="TFPI/VKTCI-like"/>
</dbReference>
<evidence type="ECO:0000256" key="1">
    <source>
        <dbReference type="ARBA" id="ARBA00022690"/>
    </source>
</evidence>
<dbReference type="SMART" id="SM00131">
    <property type="entry name" value="KU"/>
    <property type="match status" value="1"/>
</dbReference>
<dbReference type="InterPro" id="IPR002223">
    <property type="entry name" value="Kunitz_BPTI"/>
</dbReference>
<dbReference type="PRINTS" id="PR00759">
    <property type="entry name" value="BASICPTASE"/>
</dbReference>
<gene>
    <name evidence="6" type="ORF">CLUMA_CG004005</name>
</gene>
<evidence type="ECO:0000313" key="7">
    <source>
        <dbReference type="Proteomes" id="UP000183832"/>
    </source>
</evidence>
<protein>
    <submittedName>
        <fullName evidence="6">CLUMA_CG004005, isoform A</fullName>
    </submittedName>
</protein>
<keyword evidence="7" id="KW-1185">Reference proteome</keyword>
<proteinExistence type="predicted"/>
<evidence type="ECO:0000259" key="5">
    <source>
        <dbReference type="PROSITE" id="PS50279"/>
    </source>
</evidence>
<dbReference type="GO" id="GO:0005615">
    <property type="term" value="C:extracellular space"/>
    <property type="evidence" value="ECO:0007669"/>
    <property type="project" value="TreeGrafter"/>
</dbReference>
<dbReference type="AlphaFoldDB" id="A0A1J1HSD2"/>
<dbReference type="PANTHER" id="PTHR10083">
    <property type="entry name" value="KUNITZ-TYPE PROTEASE INHIBITOR-RELATED"/>
    <property type="match status" value="1"/>
</dbReference>